<gene>
    <name evidence="1" type="ORF">METZ01_LOCUS388030</name>
</gene>
<protein>
    <submittedName>
        <fullName evidence="1">Uncharacterized protein</fullName>
    </submittedName>
</protein>
<dbReference type="AlphaFoldDB" id="A0A382ULM5"/>
<feature type="non-terminal residue" evidence="1">
    <location>
        <position position="282"/>
    </location>
</feature>
<sequence length="282" mass="30422">MAKPLKWNGSSSLKEMSAAEIDDNVDLILDHFSGMTTNNTGHLAMNAESGWTGIGTFADTRRDQATGTHPANTTIHTDNYVFRQNLTDVTPSPTARPMAVKYHGGSFDGMIEMTDAECRADIVDRINVKIAAGGVGSYALQAAAPGTGTWAQVGDDITNKLAVNAVSTTTKLWKRTTGSNTTATRPLKWDSSNDSVKELSDAEINDLVEMYQESIVDTGIGKYALQTSAPGTGTWQRVGAAFSDTRKQRNDISYAGDYQGTYAGTYTGYYSTYYSGRQVGPY</sequence>
<reference evidence="1" key="1">
    <citation type="submission" date="2018-05" db="EMBL/GenBank/DDBJ databases">
        <authorList>
            <person name="Lanie J.A."/>
            <person name="Ng W.-L."/>
            <person name="Kazmierczak K.M."/>
            <person name="Andrzejewski T.M."/>
            <person name="Davidsen T.M."/>
            <person name="Wayne K.J."/>
            <person name="Tettelin H."/>
            <person name="Glass J.I."/>
            <person name="Rusch D."/>
            <person name="Podicherti R."/>
            <person name="Tsui H.-C.T."/>
            <person name="Winkler M.E."/>
        </authorList>
    </citation>
    <scope>NUCLEOTIDE SEQUENCE</scope>
</reference>
<evidence type="ECO:0000313" key="1">
    <source>
        <dbReference type="EMBL" id="SVD35176.1"/>
    </source>
</evidence>
<name>A0A382ULM5_9ZZZZ</name>
<organism evidence="1">
    <name type="scientific">marine metagenome</name>
    <dbReference type="NCBI Taxonomy" id="408172"/>
    <lineage>
        <taxon>unclassified sequences</taxon>
        <taxon>metagenomes</taxon>
        <taxon>ecological metagenomes</taxon>
    </lineage>
</organism>
<dbReference type="EMBL" id="UINC01145193">
    <property type="protein sequence ID" value="SVD35176.1"/>
    <property type="molecule type" value="Genomic_DNA"/>
</dbReference>
<accession>A0A382ULM5</accession>
<proteinExistence type="predicted"/>